<evidence type="ECO:0000313" key="1">
    <source>
        <dbReference type="EMBL" id="KEA63592.1"/>
    </source>
</evidence>
<gene>
    <name evidence="1" type="ORF">ADIMK_2371</name>
</gene>
<dbReference type="Proteomes" id="UP000028252">
    <property type="component" value="Unassembled WGS sequence"/>
</dbReference>
<evidence type="ECO:0000313" key="2">
    <source>
        <dbReference type="Proteomes" id="UP000028252"/>
    </source>
</evidence>
<proteinExistence type="predicted"/>
<accession>A0A081FYI7</accession>
<dbReference type="PATRIC" id="fig|1232683.4.peg.2330"/>
<dbReference type="AlphaFoldDB" id="A0A081FYI7"/>
<dbReference type="STRING" id="1232683.ADIMK_2371"/>
<keyword evidence="2" id="KW-1185">Reference proteome</keyword>
<reference evidence="1 2" key="1">
    <citation type="submission" date="2014-04" db="EMBL/GenBank/DDBJ databases">
        <title>Marinobacterium kochiensis sp. nov., isolated from sediment sample collected from Kochi backwaters in Kerala, India.</title>
        <authorList>
            <person name="Singh A."/>
            <person name="Pinnaka A.K."/>
        </authorList>
    </citation>
    <scope>NUCLEOTIDE SEQUENCE [LARGE SCALE GENOMIC DNA]</scope>
    <source>
        <strain evidence="1 2">AK27</strain>
    </source>
</reference>
<name>A0A081FYI7_9GAMM</name>
<organism evidence="1 2">
    <name type="scientific">Marinobacterium lacunae</name>
    <dbReference type="NCBI Taxonomy" id="1232683"/>
    <lineage>
        <taxon>Bacteria</taxon>
        <taxon>Pseudomonadati</taxon>
        <taxon>Pseudomonadota</taxon>
        <taxon>Gammaproteobacteria</taxon>
        <taxon>Oceanospirillales</taxon>
        <taxon>Oceanospirillaceae</taxon>
        <taxon>Marinobacterium</taxon>
    </lineage>
</organism>
<dbReference type="EMBL" id="JMQN01000036">
    <property type="protein sequence ID" value="KEA63592.1"/>
    <property type="molecule type" value="Genomic_DNA"/>
</dbReference>
<protein>
    <submittedName>
        <fullName evidence="1">Uncharacterized protein</fullName>
    </submittedName>
</protein>
<comment type="caution">
    <text evidence="1">The sequence shown here is derived from an EMBL/GenBank/DDBJ whole genome shotgun (WGS) entry which is preliminary data.</text>
</comment>
<sequence>MPFYAPSGHSVPEQEILKPIMTAPAKMDIGIFPSFSDFTLEIFILSFARIAQGD</sequence>